<name>A0A484KS01_9ASTE</name>
<dbReference type="Proteomes" id="UP000595140">
    <property type="component" value="Unassembled WGS sequence"/>
</dbReference>
<proteinExistence type="predicted"/>
<evidence type="ECO:0000313" key="2">
    <source>
        <dbReference type="EMBL" id="VFQ65939.1"/>
    </source>
</evidence>
<organism evidence="2 3">
    <name type="scientific">Cuscuta campestris</name>
    <dbReference type="NCBI Taxonomy" id="132261"/>
    <lineage>
        <taxon>Eukaryota</taxon>
        <taxon>Viridiplantae</taxon>
        <taxon>Streptophyta</taxon>
        <taxon>Embryophyta</taxon>
        <taxon>Tracheophyta</taxon>
        <taxon>Spermatophyta</taxon>
        <taxon>Magnoliopsida</taxon>
        <taxon>eudicotyledons</taxon>
        <taxon>Gunneridae</taxon>
        <taxon>Pentapetalae</taxon>
        <taxon>asterids</taxon>
        <taxon>lamiids</taxon>
        <taxon>Solanales</taxon>
        <taxon>Convolvulaceae</taxon>
        <taxon>Cuscuteae</taxon>
        <taxon>Cuscuta</taxon>
        <taxon>Cuscuta subgen. Grammica</taxon>
        <taxon>Cuscuta sect. Cleistogrammica</taxon>
    </lineage>
</organism>
<keyword evidence="3" id="KW-1185">Reference proteome</keyword>
<gene>
    <name evidence="2" type="ORF">CCAM_LOCUS7715</name>
</gene>
<dbReference type="EMBL" id="OOIL02000506">
    <property type="protein sequence ID" value="VFQ65939.1"/>
    <property type="molecule type" value="Genomic_DNA"/>
</dbReference>
<sequence length="114" mass="12118">MRVVDTSHTATFVVYENVGCLLLQKSCDEMMKGGAIAEVAAKKPIPTAAVRRTAVATPAVLAAAVAAGVPTRQQHRAAGSAQRSPLPIEKEEGRPHLEKTRHGVLKLEKRSLGL</sequence>
<evidence type="ECO:0000313" key="3">
    <source>
        <dbReference type="Proteomes" id="UP000595140"/>
    </source>
</evidence>
<protein>
    <submittedName>
        <fullName evidence="2">Uncharacterized protein</fullName>
    </submittedName>
</protein>
<reference evidence="2 3" key="1">
    <citation type="submission" date="2018-04" db="EMBL/GenBank/DDBJ databases">
        <authorList>
            <person name="Vogel A."/>
        </authorList>
    </citation>
    <scope>NUCLEOTIDE SEQUENCE [LARGE SCALE GENOMIC DNA]</scope>
</reference>
<evidence type="ECO:0000256" key="1">
    <source>
        <dbReference type="SAM" id="MobiDB-lite"/>
    </source>
</evidence>
<feature type="region of interest" description="Disordered" evidence="1">
    <location>
        <begin position="72"/>
        <end position="104"/>
    </location>
</feature>
<feature type="compositionally biased region" description="Basic and acidic residues" evidence="1">
    <location>
        <begin position="88"/>
        <end position="104"/>
    </location>
</feature>
<accession>A0A484KS01</accession>
<dbReference type="AlphaFoldDB" id="A0A484KS01"/>